<dbReference type="Gene3D" id="3.40.50.1820">
    <property type="entry name" value="alpha/beta hydrolase"/>
    <property type="match status" value="1"/>
</dbReference>
<proteinExistence type="predicted"/>
<protein>
    <submittedName>
        <fullName evidence="1">Pimeloyl-ACP methyl ester carboxylesterase</fullName>
    </submittedName>
</protein>
<sequence>MNLIVDAEELSNVVLVGNSFGGPSASGTVYRIPEKIRHLVYLDARILESGQTLEQAGPQAH</sequence>
<dbReference type="Proteomes" id="UP000533533">
    <property type="component" value="Unassembled WGS sequence"/>
</dbReference>
<gene>
    <name evidence="1" type="ORF">FHX59_002531</name>
</gene>
<organism evidence="1 2">
    <name type="scientific">Paraburkholderia silvatlantica</name>
    <dbReference type="NCBI Taxonomy" id="321895"/>
    <lineage>
        <taxon>Bacteria</taxon>
        <taxon>Pseudomonadati</taxon>
        <taxon>Pseudomonadota</taxon>
        <taxon>Betaproteobacteria</taxon>
        <taxon>Burkholderiales</taxon>
        <taxon>Burkholderiaceae</taxon>
        <taxon>Paraburkholderia</taxon>
    </lineage>
</organism>
<accession>A0ABR6FMU2</accession>
<dbReference type="RefSeq" id="WP_133253665.1">
    <property type="nucleotide sequence ID" value="NZ_JACHVZ010000006.1"/>
</dbReference>
<dbReference type="EMBL" id="JACHVZ010000006">
    <property type="protein sequence ID" value="MBB2928110.1"/>
    <property type="molecule type" value="Genomic_DNA"/>
</dbReference>
<dbReference type="SUPFAM" id="SSF53474">
    <property type="entry name" value="alpha/beta-Hydrolases"/>
    <property type="match status" value="1"/>
</dbReference>
<reference evidence="1 2" key="1">
    <citation type="submission" date="2020-08" db="EMBL/GenBank/DDBJ databases">
        <title>Genomic Encyclopedia of Type Strains, Phase IV (KMG-V): Genome sequencing to study the core and pangenomes of soil and plant-associated prokaryotes.</title>
        <authorList>
            <person name="Whitman W."/>
        </authorList>
    </citation>
    <scope>NUCLEOTIDE SEQUENCE [LARGE SCALE GENOMIC DNA]</scope>
    <source>
        <strain evidence="1 2">SRMrh-85</strain>
    </source>
</reference>
<keyword evidence="2" id="KW-1185">Reference proteome</keyword>
<comment type="caution">
    <text evidence="1">The sequence shown here is derived from an EMBL/GenBank/DDBJ whole genome shotgun (WGS) entry which is preliminary data.</text>
</comment>
<evidence type="ECO:0000313" key="1">
    <source>
        <dbReference type="EMBL" id="MBB2928110.1"/>
    </source>
</evidence>
<evidence type="ECO:0000313" key="2">
    <source>
        <dbReference type="Proteomes" id="UP000533533"/>
    </source>
</evidence>
<name>A0ABR6FMU2_9BURK</name>
<dbReference type="InterPro" id="IPR029058">
    <property type="entry name" value="AB_hydrolase_fold"/>
</dbReference>